<accession>A0A2K3JPK0</accession>
<reference evidence="1 2" key="2">
    <citation type="journal article" date="2017" name="Front. Plant Sci.">
        <title>Gene Classification and Mining of Molecular Markers Useful in Red Clover (Trifolium pratense) Breeding.</title>
        <authorList>
            <person name="Istvanek J."/>
            <person name="Dluhosova J."/>
            <person name="Dluhos P."/>
            <person name="Patkova L."/>
            <person name="Nedelnik J."/>
            <person name="Repkova J."/>
        </authorList>
    </citation>
    <scope>NUCLEOTIDE SEQUENCE [LARGE SCALE GENOMIC DNA]</scope>
    <source>
        <strain evidence="2">cv. Tatra</strain>
        <tissue evidence="1">Young leaves</tissue>
    </source>
</reference>
<gene>
    <name evidence="1" type="ORF">L195_g049591</name>
</gene>
<organism evidence="1 2">
    <name type="scientific">Trifolium pratense</name>
    <name type="common">Red clover</name>
    <dbReference type="NCBI Taxonomy" id="57577"/>
    <lineage>
        <taxon>Eukaryota</taxon>
        <taxon>Viridiplantae</taxon>
        <taxon>Streptophyta</taxon>
        <taxon>Embryophyta</taxon>
        <taxon>Tracheophyta</taxon>
        <taxon>Spermatophyta</taxon>
        <taxon>Magnoliopsida</taxon>
        <taxon>eudicotyledons</taxon>
        <taxon>Gunneridae</taxon>
        <taxon>Pentapetalae</taxon>
        <taxon>rosids</taxon>
        <taxon>fabids</taxon>
        <taxon>Fabales</taxon>
        <taxon>Fabaceae</taxon>
        <taxon>Papilionoideae</taxon>
        <taxon>50 kb inversion clade</taxon>
        <taxon>NPAAA clade</taxon>
        <taxon>Hologalegina</taxon>
        <taxon>IRL clade</taxon>
        <taxon>Trifolieae</taxon>
        <taxon>Trifolium</taxon>
    </lineage>
</organism>
<dbReference type="AlphaFoldDB" id="A0A2K3JPK0"/>
<dbReference type="Proteomes" id="UP000236291">
    <property type="component" value="Unassembled WGS sequence"/>
</dbReference>
<proteinExistence type="predicted"/>
<evidence type="ECO:0000313" key="2">
    <source>
        <dbReference type="Proteomes" id="UP000236291"/>
    </source>
</evidence>
<comment type="caution">
    <text evidence="1">The sequence shown here is derived from an EMBL/GenBank/DDBJ whole genome shotgun (WGS) entry which is preliminary data.</text>
</comment>
<sequence length="45" mass="4876">MDFMFQEHCESYSPSTSVNQRVAAASDVILPFSITISGSPPNTRG</sequence>
<evidence type="ECO:0000313" key="1">
    <source>
        <dbReference type="EMBL" id="PNX55957.1"/>
    </source>
</evidence>
<name>A0A2K3JPK0_TRIPR</name>
<reference evidence="1 2" key="1">
    <citation type="journal article" date="2014" name="Am. J. Bot.">
        <title>Genome assembly and annotation for red clover (Trifolium pratense; Fabaceae).</title>
        <authorList>
            <person name="Istvanek J."/>
            <person name="Jaros M."/>
            <person name="Krenek A."/>
            <person name="Repkova J."/>
        </authorList>
    </citation>
    <scope>NUCLEOTIDE SEQUENCE [LARGE SCALE GENOMIC DNA]</scope>
    <source>
        <strain evidence="2">cv. Tatra</strain>
        <tissue evidence="1">Young leaves</tissue>
    </source>
</reference>
<protein>
    <submittedName>
        <fullName evidence="1">Uncharacterized protein</fullName>
    </submittedName>
</protein>
<dbReference type="EMBL" id="ASHM01073457">
    <property type="protein sequence ID" value="PNX55957.1"/>
    <property type="molecule type" value="Genomic_DNA"/>
</dbReference>